<sequence>MGDTENQLENLPITSSESSIKTLIVQTIKENIDEILSRSLTISCIQEEIDRRYKHSKSELNEFIRTQHNYSYDIKQALNKSKACFEDIQRLQVYIDEISADLKFKAYQIDLQKLGEEIKYLCPMSYAQQLTAEIRSLAKAEDLIKTNEDLKKFEIEAWDTFISKDDFGEQMKKTKEEFYELFRGYAKSEDLQKLLENVSKHQESVRKELDVSKARMNQWGSLLQQSINDIAEDIKKTATKEDLSVVTEQLNIKAYKSDLEKLERSTLPKIEEFKTCIKSFQYQMVDHEAVLSRFDELILEKASKYDLQKISQKISAVIKHASVEVKVDDVITKLNILIADKGEKEEVIKNMQAQITKLKEYCDKRYSDSGDLKIIKEKLQNFESEMLRKIDREDTINLVSEKVDISEINRLMESIESVHKQIKLLAVQFGTMQKRFIDSSPSAVGKLKKDNFYKITQKLVDYIVVSKPTADDPPLNNQLKSFIKLPDSSRLTPEPPKNTTPSTRMLTPSSRILTPHRRTFNSFEQL</sequence>
<evidence type="ECO:0000256" key="1">
    <source>
        <dbReference type="SAM" id="MobiDB-lite"/>
    </source>
</evidence>
<dbReference type="Proteomes" id="UP001162131">
    <property type="component" value="Unassembled WGS sequence"/>
</dbReference>
<comment type="caution">
    <text evidence="2">The sequence shown here is derived from an EMBL/GenBank/DDBJ whole genome shotgun (WGS) entry which is preliminary data.</text>
</comment>
<keyword evidence="3" id="KW-1185">Reference proteome</keyword>
<accession>A0AAU9JJH7</accession>
<protein>
    <submittedName>
        <fullName evidence="2">Uncharacterized protein</fullName>
    </submittedName>
</protein>
<organism evidence="2 3">
    <name type="scientific">Blepharisma stoltei</name>
    <dbReference type="NCBI Taxonomy" id="1481888"/>
    <lineage>
        <taxon>Eukaryota</taxon>
        <taxon>Sar</taxon>
        <taxon>Alveolata</taxon>
        <taxon>Ciliophora</taxon>
        <taxon>Postciliodesmatophora</taxon>
        <taxon>Heterotrichea</taxon>
        <taxon>Heterotrichida</taxon>
        <taxon>Blepharismidae</taxon>
        <taxon>Blepharisma</taxon>
    </lineage>
</organism>
<gene>
    <name evidence="2" type="ORF">BSTOLATCC_MIC43442</name>
</gene>
<feature type="region of interest" description="Disordered" evidence="1">
    <location>
        <begin position="486"/>
        <end position="507"/>
    </location>
</feature>
<dbReference type="AlphaFoldDB" id="A0AAU9JJH7"/>
<evidence type="ECO:0000313" key="2">
    <source>
        <dbReference type="EMBL" id="CAG9327403.1"/>
    </source>
</evidence>
<reference evidence="2" key="1">
    <citation type="submission" date="2021-09" db="EMBL/GenBank/DDBJ databases">
        <authorList>
            <consortium name="AG Swart"/>
            <person name="Singh M."/>
            <person name="Singh A."/>
            <person name="Seah K."/>
            <person name="Emmerich C."/>
        </authorList>
    </citation>
    <scope>NUCLEOTIDE SEQUENCE</scope>
    <source>
        <strain evidence="2">ATCC30299</strain>
    </source>
</reference>
<evidence type="ECO:0000313" key="3">
    <source>
        <dbReference type="Proteomes" id="UP001162131"/>
    </source>
</evidence>
<dbReference type="EMBL" id="CAJZBQ010000043">
    <property type="protein sequence ID" value="CAG9327403.1"/>
    <property type="molecule type" value="Genomic_DNA"/>
</dbReference>
<name>A0AAU9JJH7_9CILI</name>
<proteinExistence type="predicted"/>